<comment type="subcellular location">
    <subcellularLocation>
        <location evidence="11">Cytoplasm</location>
    </subcellularLocation>
</comment>
<dbReference type="EMBL" id="PIQA01000014">
    <property type="protein sequence ID" value="RUO60679.1"/>
    <property type="molecule type" value="Genomic_DNA"/>
</dbReference>
<feature type="binding site" evidence="11">
    <location>
        <begin position="315"/>
        <end position="321"/>
    </location>
    <ligand>
        <name>ATP</name>
        <dbReference type="ChEBI" id="CHEBI:30616"/>
    </ligand>
</feature>
<feature type="active site" evidence="11">
    <location>
        <position position="371"/>
    </location>
</feature>
<evidence type="ECO:0000256" key="10">
    <source>
        <dbReference type="ARBA" id="ARBA00022912"/>
    </source>
</evidence>
<evidence type="ECO:0000256" key="7">
    <source>
        <dbReference type="ARBA" id="ARBA00022777"/>
    </source>
</evidence>
<keyword evidence="5 11" id="KW-0808">Transferase</keyword>
<evidence type="ECO:0000256" key="2">
    <source>
        <dbReference type="ARBA" id="ARBA00022490"/>
    </source>
</evidence>
<comment type="catalytic activity">
    <reaction evidence="11">
        <text>L-seryl-[isocitrate dehydrogenase] + ATP = O-phospho-L-seryl-[isocitrate dehydrogenase] + ADP + H(+)</text>
        <dbReference type="Rhea" id="RHEA:43540"/>
        <dbReference type="Rhea" id="RHEA-COMP:10605"/>
        <dbReference type="Rhea" id="RHEA-COMP:10606"/>
        <dbReference type="ChEBI" id="CHEBI:15378"/>
        <dbReference type="ChEBI" id="CHEBI:29999"/>
        <dbReference type="ChEBI" id="CHEBI:30616"/>
        <dbReference type="ChEBI" id="CHEBI:83421"/>
        <dbReference type="ChEBI" id="CHEBI:456216"/>
        <dbReference type="EC" id="2.7.11.5"/>
    </reaction>
</comment>
<proteinExistence type="inferred from homology"/>
<evidence type="ECO:0000256" key="5">
    <source>
        <dbReference type="ARBA" id="ARBA00022679"/>
    </source>
</evidence>
<dbReference type="EC" id="3.1.3.-" evidence="11"/>
<dbReference type="EC" id="2.7.11.5" evidence="11"/>
<organism evidence="14 15">
    <name type="scientific">Idiomarina piscisalsi</name>
    <dbReference type="NCBI Taxonomy" id="1096243"/>
    <lineage>
        <taxon>Bacteria</taxon>
        <taxon>Pseudomonadati</taxon>
        <taxon>Pseudomonadota</taxon>
        <taxon>Gammaproteobacteria</taxon>
        <taxon>Alteromonadales</taxon>
        <taxon>Idiomarinaceae</taxon>
        <taxon>Idiomarina</taxon>
    </lineage>
</organism>
<evidence type="ECO:0000256" key="6">
    <source>
        <dbReference type="ARBA" id="ARBA00022741"/>
    </source>
</evidence>
<comment type="caution">
    <text evidence="14">The sequence shown here is derived from an EMBL/GenBank/DDBJ whole genome shotgun (WGS) entry which is preliminary data.</text>
</comment>
<dbReference type="GO" id="GO:0016208">
    <property type="term" value="F:AMP binding"/>
    <property type="evidence" value="ECO:0007669"/>
    <property type="project" value="TreeGrafter"/>
</dbReference>
<dbReference type="GO" id="GO:0006099">
    <property type="term" value="P:tricarboxylic acid cycle"/>
    <property type="evidence" value="ECO:0007669"/>
    <property type="project" value="UniProtKB-UniRule"/>
</dbReference>
<dbReference type="InterPro" id="IPR046854">
    <property type="entry name" value="AceK_regulatory"/>
</dbReference>
<evidence type="ECO:0000259" key="12">
    <source>
        <dbReference type="Pfam" id="PF06315"/>
    </source>
</evidence>
<keyword evidence="6 11" id="KW-0547">Nucleotide-binding</keyword>
<evidence type="ECO:0000313" key="15">
    <source>
        <dbReference type="Proteomes" id="UP000288361"/>
    </source>
</evidence>
<dbReference type="Pfam" id="PF06315">
    <property type="entry name" value="AceK_kinase"/>
    <property type="match status" value="1"/>
</dbReference>
<dbReference type="AlphaFoldDB" id="A0A432YI86"/>
<accession>A0A432YI86</accession>
<evidence type="ECO:0000313" key="14">
    <source>
        <dbReference type="EMBL" id="RUO60679.1"/>
    </source>
</evidence>
<dbReference type="HAMAP" id="MF_00747">
    <property type="entry name" value="AceK"/>
    <property type="match status" value="1"/>
</dbReference>
<dbReference type="Pfam" id="PF20423">
    <property type="entry name" value="AceK_regulatory"/>
    <property type="match status" value="1"/>
</dbReference>
<evidence type="ECO:0000256" key="3">
    <source>
        <dbReference type="ARBA" id="ARBA00022527"/>
    </source>
</evidence>
<dbReference type="NCBIfam" id="NF002804">
    <property type="entry name" value="PRK02946.1"/>
    <property type="match status" value="1"/>
</dbReference>
<evidence type="ECO:0000256" key="9">
    <source>
        <dbReference type="ARBA" id="ARBA00022840"/>
    </source>
</evidence>
<evidence type="ECO:0000256" key="1">
    <source>
        <dbReference type="ARBA" id="ARBA00022435"/>
    </source>
</evidence>
<dbReference type="RefSeq" id="WP_126752915.1">
    <property type="nucleotide sequence ID" value="NZ_JBHUMT010000013.1"/>
</dbReference>
<dbReference type="PIRSF" id="PIRSF000719">
    <property type="entry name" value="AceK"/>
    <property type="match status" value="1"/>
</dbReference>
<evidence type="ECO:0000256" key="8">
    <source>
        <dbReference type="ARBA" id="ARBA00022801"/>
    </source>
</evidence>
<keyword evidence="4 11" id="KW-0816">Tricarboxylic acid cycle</keyword>
<keyword evidence="1 11" id="KW-0329">Glyoxylate bypass</keyword>
<keyword evidence="10 11" id="KW-0904">Protein phosphatase</keyword>
<dbReference type="PANTHER" id="PTHR39559">
    <property type="match status" value="1"/>
</dbReference>
<feature type="domain" description="Isocitrate dehydrogenase kinase/phosphatase (AceK) regulatory" evidence="13">
    <location>
        <begin position="9"/>
        <end position="308"/>
    </location>
</feature>
<feature type="binding site" evidence="11">
    <location>
        <position position="336"/>
    </location>
    <ligand>
        <name>ATP</name>
        <dbReference type="ChEBI" id="CHEBI:30616"/>
    </ligand>
</feature>
<dbReference type="GO" id="GO:0005524">
    <property type="term" value="F:ATP binding"/>
    <property type="evidence" value="ECO:0007669"/>
    <property type="project" value="UniProtKB-UniRule"/>
</dbReference>
<keyword evidence="2 11" id="KW-0963">Cytoplasm</keyword>
<reference evidence="14 15" key="1">
    <citation type="journal article" date="2011" name="Front. Microbiol.">
        <title>Genomic signatures of strain selection and enhancement in Bacillus atrophaeus var. globigii, a historical biowarfare simulant.</title>
        <authorList>
            <person name="Gibbons H.S."/>
            <person name="Broomall S.M."/>
            <person name="McNew L.A."/>
            <person name="Daligault H."/>
            <person name="Chapman C."/>
            <person name="Bruce D."/>
            <person name="Karavis M."/>
            <person name="Krepps M."/>
            <person name="McGregor P.A."/>
            <person name="Hong C."/>
            <person name="Park K.H."/>
            <person name="Akmal A."/>
            <person name="Feldman A."/>
            <person name="Lin J.S."/>
            <person name="Chang W.E."/>
            <person name="Higgs B.W."/>
            <person name="Demirev P."/>
            <person name="Lindquist J."/>
            <person name="Liem A."/>
            <person name="Fochler E."/>
            <person name="Read T.D."/>
            <person name="Tapia R."/>
            <person name="Johnson S."/>
            <person name="Bishop-Lilly K.A."/>
            <person name="Detter C."/>
            <person name="Han C."/>
            <person name="Sozhamannan S."/>
            <person name="Rosenzweig C.N."/>
            <person name="Skowronski E.W."/>
        </authorList>
    </citation>
    <scope>NUCLEOTIDE SEQUENCE [LARGE SCALE GENOMIC DNA]</scope>
    <source>
        <strain evidence="14 15">TPS4-2</strain>
    </source>
</reference>
<evidence type="ECO:0000256" key="11">
    <source>
        <dbReference type="HAMAP-Rule" id="MF_00747"/>
    </source>
</evidence>
<sequence length="564" mass="66346">MNINSETLARSILDGFHTHYRRFQALTQGARERFLKRDWTAVVSAAAERIHYYDHQVGLTAKKVERRVDKELDETLWQATRQRYQQLLQFHPQAELAETFYNSVFCRVFDRAYFHNDYIFVETVLANHIPVPVENECHSYFPVVDGLEKTLTRVFDDIGLGGEFENFENDIEQLRDKFFERATETDIEAHNLRIDVLKAPFYRNKAAYIVGRVVTENNHYPFIVPVLINSQGKLYVDAFITRSDRMATIFGFARSYFMVETESPSALVRFLKDLMPHKTLAELYSSVGFHKQGKTEFYREFLHHLRRTDDQLVAAPGVKGMVMTVFTLPSFPYVFKVINDRLGNTKEFGRQTVIDRYRMVKRHDRVGRMADTLEFVDVALPLERISSDLLEEFKQRIANSISIEGDTLVIHQLFVERRMTPLNLYLEYANDAEIDAAMDEYGWALKDMMAANIFPGDMLLKNFGVTRHKRVVFYDYDEVRYLTDMSFRKLPQNDWEVSMAPDDVFPEQLAQFAVPQAKYRDQLLKRHPELVDPAYWRRIQKHIREGVLTDVFPYEAELRFTRRF</sequence>
<dbReference type="InterPro" id="IPR010452">
    <property type="entry name" value="Isocitrate_DH_AceK"/>
</dbReference>
<keyword evidence="3 11" id="KW-0723">Serine/threonine-protein kinase</keyword>
<keyword evidence="8 11" id="KW-0378">Hydrolase</keyword>
<dbReference type="GO" id="GO:0004674">
    <property type="term" value="F:protein serine/threonine kinase activity"/>
    <property type="evidence" value="ECO:0007669"/>
    <property type="project" value="UniProtKB-KW"/>
</dbReference>
<keyword evidence="7 11" id="KW-0418">Kinase</keyword>
<dbReference type="GO" id="GO:0005737">
    <property type="term" value="C:cytoplasm"/>
    <property type="evidence" value="ECO:0007669"/>
    <property type="project" value="UniProtKB-SubCell"/>
</dbReference>
<comment type="similarity">
    <text evidence="11">Belongs to the AceK family.</text>
</comment>
<evidence type="ECO:0000256" key="4">
    <source>
        <dbReference type="ARBA" id="ARBA00022532"/>
    </source>
</evidence>
<dbReference type="GO" id="GO:0008772">
    <property type="term" value="F:[isocitrate dehydrogenase (NADP+)] kinase activity"/>
    <property type="evidence" value="ECO:0007669"/>
    <property type="project" value="UniProtKB-UniRule"/>
</dbReference>
<dbReference type="GO" id="GO:0006006">
    <property type="term" value="P:glucose metabolic process"/>
    <property type="evidence" value="ECO:0007669"/>
    <property type="project" value="InterPro"/>
</dbReference>
<dbReference type="Proteomes" id="UP000288361">
    <property type="component" value="Unassembled WGS sequence"/>
</dbReference>
<dbReference type="GO" id="GO:0006097">
    <property type="term" value="P:glyoxylate cycle"/>
    <property type="evidence" value="ECO:0007669"/>
    <property type="project" value="UniProtKB-UniRule"/>
</dbReference>
<dbReference type="InterPro" id="IPR046855">
    <property type="entry name" value="AceK_kinase"/>
</dbReference>
<keyword evidence="9 11" id="KW-0067">ATP-binding</keyword>
<dbReference type="GO" id="GO:0004721">
    <property type="term" value="F:phosphoprotein phosphatase activity"/>
    <property type="evidence" value="ECO:0007669"/>
    <property type="project" value="UniProtKB-KW"/>
</dbReference>
<gene>
    <name evidence="11" type="primary">aceK</name>
    <name evidence="14" type="ORF">CWI73_11540</name>
</gene>
<evidence type="ECO:0000259" key="13">
    <source>
        <dbReference type="Pfam" id="PF20423"/>
    </source>
</evidence>
<feature type="domain" description="Isocitrate dehydrogenase kinase/phosphatase (AceK) kinase" evidence="12">
    <location>
        <begin position="310"/>
        <end position="555"/>
    </location>
</feature>
<protein>
    <recommendedName>
        <fullName evidence="11">Isocitrate dehydrogenase kinase/phosphatase</fullName>
        <shortName evidence="11">IDH kinase/phosphatase</shortName>
        <shortName evidence="11">IDHK/P</shortName>
        <ecNumber evidence="11">2.7.11.5</ecNumber>
        <ecNumber evidence="11">3.1.3.-</ecNumber>
    </recommendedName>
</protein>
<comment type="function">
    <text evidence="11">Bifunctional enzyme which can phosphorylate or dephosphorylate isocitrate dehydrogenase (IDH) on a specific serine residue. This is a regulatory mechanism which enables bacteria to bypass the Krebs cycle via the glyoxylate shunt in response to the source of carbon. When bacteria are grown on glucose, IDH is fully active and unphosphorylated, but when grown on acetate or ethanol, the activity of IDH declines drastically concomitant with its phosphorylation.</text>
</comment>
<name>A0A432YI86_9GAMM</name>
<dbReference type="PANTHER" id="PTHR39559:SF1">
    <property type="entry name" value="ISOCITRATE DEHYDROGENASE KINASE_PHOSPHATASE"/>
    <property type="match status" value="1"/>
</dbReference>